<dbReference type="Gene3D" id="3.30.930.10">
    <property type="entry name" value="Bira Bifunctional Protein, Domain 2"/>
    <property type="match status" value="1"/>
</dbReference>
<feature type="domain" description="BPL/LPL catalytic" evidence="8">
    <location>
        <begin position="139"/>
        <end position="333"/>
    </location>
</feature>
<evidence type="ECO:0000313" key="10">
    <source>
        <dbReference type="Proteomes" id="UP000703315"/>
    </source>
</evidence>
<sequence>MTAQNTVDGKQLHGEFKVPGGKLVIADLDVTGGKITRANINGDFFLEPDEALNDINQALIGLSFDSSHSTIAKAIDHAVDDSVVMFGFDAHAVATAVRRATGFATRWEDHEWEILLPMEIPIYTQVALDQILTEDVGAGRTNPAMRLWRWPLSDPSVVIGSFQSYRNEVDAEAVEKYGIKVARRISGGGAMFMEADNAVTYSLYTPTSLVDGMSFSDSYPFLDAWVMEALQRMNVQAFYEPLNDISTPEGKIGGAAQKRLASGTMLHHVTMSYDIDAQKMTEVLRIGREKVSDKGITSAQSRVDPLRRHTGLSREDIWDIMIDTFQKRYDAATREVTADELARAEALAEQKFKTREWIHRVP</sequence>
<evidence type="ECO:0000256" key="3">
    <source>
        <dbReference type="ARBA" id="ARBA00012367"/>
    </source>
</evidence>
<comment type="caution">
    <text evidence="9">The sequence shown here is derived from an EMBL/GenBank/DDBJ whole genome shotgun (WGS) entry which is preliminary data.</text>
</comment>
<reference evidence="9" key="1">
    <citation type="journal article" date="2021" name="PeerJ">
        <title>Extensive microbial diversity within the chicken gut microbiome revealed by metagenomics and culture.</title>
        <authorList>
            <person name="Gilroy R."/>
            <person name="Ravi A."/>
            <person name="Getino M."/>
            <person name="Pursley I."/>
            <person name="Horton D.L."/>
            <person name="Alikhan N.F."/>
            <person name="Baker D."/>
            <person name="Gharbi K."/>
            <person name="Hall N."/>
            <person name="Watson M."/>
            <person name="Adriaenssens E.M."/>
            <person name="Foster-Nyarko E."/>
            <person name="Jarju S."/>
            <person name="Secka A."/>
            <person name="Antonio M."/>
            <person name="Oren A."/>
            <person name="Chaudhuri R.R."/>
            <person name="La Ragione R."/>
            <person name="Hildebrand F."/>
            <person name="Pallen M.J."/>
        </authorList>
    </citation>
    <scope>NUCLEOTIDE SEQUENCE</scope>
    <source>
        <strain evidence="9">ChiHjej13B12-14962</strain>
    </source>
</reference>
<dbReference type="PROSITE" id="PS51733">
    <property type="entry name" value="BPL_LPL_CATALYTIC"/>
    <property type="match status" value="1"/>
</dbReference>
<dbReference type="InterPro" id="IPR050664">
    <property type="entry name" value="Octanoyltrans_LipM/LipL"/>
</dbReference>
<dbReference type="GO" id="GO:0005524">
    <property type="term" value="F:ATP binding"/>
    <property type="evidence" value="ECO:0007669"/>
    <property type="project" value="UniProtKB-KW"/>
</dbReference>
<evidence type="ECO:0000256" key="5">
    <source>
        <dbReference type="ARBA" id="ARBA00022741"/>
    </source>
</evidence>
<comment type="pathway">
    <text evidence="1">Protein modification; protein lipoylation via exogenous pathway; protein N(6)-(lipoyl)lysine from lipoate: step 2/2.</text>
</comment>
<evidence type="ECO:0000256" key="2">
    <source>
        <dbReference type="ARBA" id="ARBA00005124"/>
    </source>
</evidence>
<dbReference type="Pfam" id="PF10437">
    <property type="entry name" value="Lip_prot_lig_C"/>
    <property type="match status" value="1"/>
</dbReference>
<dbReference type="PANTHER" id="PTHR43679:SF2">
    <property type="entry name" value="OCTANOYL-[GCVH]:PROTEIN N-OCTANOYLTRANSFERASE"/>
    <property type="match status" value="1"/>
</dbReference>
<comment type="pathway">
    <text evidence="2">Protein modification; protein lipoylation via exogenous pathway; protein N(6)-(lipoyl)lysine from lipoate: step 1/2.</text>
</comment>
<dbReference type="PANTHER" id="PTHR43679">
    <property type="entry name" value="OCTANOYLTRANSFERASE LIPM-RELATED"/>
    <property type="match status" value="1"/>
</dbReference>
<evidence type="ECO:0000259" key="8">
    <source>
        <dbReference type="PROSITE" id="PS51733"/>
    </source>
</evidence>
<dbReference type="Pfam" id="PF21948">
    <property type="entry name" value="LplA-B_cat"/>
    <property type="match status" value="1"/>
</dbReference>
<dbReference type="EC" id="6.3.1.20" evidence="3"/>
<organism evidence="9 10">
    <name type="scientific">Enteractinococcus helveticum</name>
    <dbReference type="NCBI Taxonomy" id="1837282"/>
    <lineage>
        <taxon>Bacteria</taxon>
        <taxon>Bacillati</taxon>
        <taxon>Actinomycetota</taxon>
        <taxon>Actinomycetes</taxon>
        <taxon>Micrococcales</taxon>
        <taxon>Micrococcaceae</taxon>
    </lineage>
</organism>
<dbReference type="SUPFAM" id="SSF82649">
    <property type="entry name" value="SufE/NifU"/>
    <property type="match status" value="1"/>
</dbReference>
<keyword evidence="5" id="KW-0547">Nucleotide-binding</keyword>
<accession>A0A921K7J1</accession>
<protein>
    <recommendedName>
        <fullName evidence="3">lipoate--protein ligase</fullName>
        <ecNumber evidence="3">6.3.1.20</ecNumber>
    </recommendedName>
</protein>
<gene>
    <name evidence="9" type="ORF">K8V32_07250</name>
</gene>
<dbReference type="SUPFAM" id="SSF55681">
    <property type="entry name" value="Class II aaRS and biotin synthetases"/>
    <property type="match status" value="1"/>
</dbReference>
<evidence type="ECO:0000313" key="9">
    <source>
        <dbReference type="EMBL" id="HJF14588.1"/>
    </source>
</evidence>
<evidence type="ECO:0000256" key="1">
    <source>
        <dbReference type="ARBA" id="ARBA00005085"/>
    </source>
</evidence>
<dbReference type="EMBL" id="DYXC01000073">
    <property type="protein sequence ID" value="HJF14588.1"/>
    <property type="molecule type" value="Genomic_DNA"/>
</dbReference>
<dbReference type="Proteomes" id="UP000703315">
    <property type="component" value="Unassembled WGS sequence"/>
</dbReference>
<dbReference type="GO" id="GO:0009249">
    <property type="term" value="P:protein lipoylation"/>
    <property type="evidence" value="ECO:0007669"/>
    <property type="project" value="UniProtKB-ARBA"/>
</dbReference>
<dbReference type="RefSeq" id="WP_303905090.1">
    <property type="nucleotide sequence ID" value="NZ_DYXC01000073.1"/>
</dbReference>
<dbReference type="InterPro" id="IPR045864">
    <property type="entry name" value="aa-tRNA-synth_II/BPL/LPL"/>
</dbReference>
<keyword evidence="6" id="KW-0067">ATP-binding</keyword>
<name>A0A921K7J1_9MICC</name>
<dbReference type="GO" id="GO:0016979">
    <property type="term" value="F:lipoate-protein ligase activity"/>
    <property type="evidence" value="ECO:0007669"/>
    <property type="project" value="UniProtKB-EC"/>
</dbReference>
<evidence type="ECO:0000256" key="4">
    <source>
        <dbReference type="ARBA" id="ARBA00022598"/>
    </source>
</evidence>
<keyword evidence="4 9" id="KW-0436">Ligase</keyword>
<dbReference type="Gene3D" id="3.30.390.50">
    <property type="entry name" value="CO dehydrogenase flavoprotein, C-terminal domain"/>
    <property type="match status" value="1"/>
</dbReference>
<comment type="catalytic activity">
    <reaction evidence="7">
        <text>L-lysyl-[lipoyl-carrier protein] + (R)-lipoate + ATP = N(6)-[(R)-lipoyl]-L-lysyl-[lipoyl-carrier protein] + AMP + diphosphate + H(+)</text>
        <dbReference type="Rhea" id="RHEA:49288"/>
        <dbReference type="Rhea" id="RHEA-COMP:10500"/>
        <dbReference type="Rhea" id="RHEA-COMP:10502"/>
        <dbReference type="ChEBI" id="CHEBI:15378"/>
        <dbReference type="ChEBI" id="CHEBI:29969"/>
        <dbReference type="ChEBI" id="CHEBI:30616"/>
        <dbReference type="ChEBI" id="CHEBI:33019"/>
        <dbReference type="ChEBI" id="CHEBI:83088"/>
        <dbReference type="ChEBI" id="CHEBI:83099"/>
        <dbReference type="ChEBI" id="CHEBI:456215"/>
        <dbReference type="EC" id="6.3.1.20"/>
    </reaction>
</comment>
<reference evidence="9" key="2">
    <citation type="submission" date="2021-09" db="EMBL/GenBank/DDBJ databases">
        <authorList>
            <person name="Gilroy R."/>
        </authorList>
    </citation>
    <scope>NUCLEOTIDE SEQUENCE</scope>
    <source>
        <strain evidence="9">ChiHjej13B12-14962</strain>
    </source>
</reference>
<evidence type="ECO:0000256" key="7">
    <source>
        <dbReference type="ARBA" id="ARBA00048037"/>
    </source>
</evidence>
<dbReference type="InterPro" id="IPR004143">
    <property type="entry name" value="BPL_LPL_catalytic"/>
</dbReference>
<dbReference type="CDD" id="cd16443">
    <property type="entry name" value="LplA"/>
    <property type="match status" value="1"/>
</dbReference>
<dbReference type="AlphaFoldDB" id="A0A921K7J1"/>
<dbReference type="InterPro" id="IPR019491">
    <property type="entry name" value="Lipoate_protein_ligase_C"/>
</dbReference>
<evidence type="ECO:0000256" key="6">
    <source>
        <dbReference type="ARBA" id="ARBA00022840"/>
    </source>
</evidence>
<proteinExistence type="predicted"/>